<proteinExistence type="predicted"/>
<organism evidence="1">
    <name type="scientific">Vibrio phage P018-4</name>
    <dbReference type="NCBI Taxonomy" id="3229728"/>
    <lineage>
        <taxon>Viruses</taxon>
        <taxon>Duplodnaviria</taxon>
        <taxon>Heunggongvirae</taxon>
        <taxon>Uroviricota</taxon>
        <taxon>Caudoviricetes</taxon>
    </lineage>
</organism>
<dbReference type="EMBL" id="PP934186">
    <property type="protein sequence ID" value="XDG30818.1"/>
    <property type="molecule type" value="Genomic_DNA"/>
</dbReference>
<sequence length="409" mass="47573">MIELKNLPEEERTLIGAISDPYFLSYSKLKSCTHIFNTLKTETGLSKTYDKELWMVVTCCGRTLKSGLTHSEMPLTYKHYKRVRDEFGIMLDHKRASKVIKLLDSLQYITYYQGYGHPNKDTYNWMRSVVRFETKLTSMYSSKVLSGFKNSLNLVETLEVRDEEKRNILNYQKIKGVGEKRLRLSKYNRILANSNITYKGEKCCVVYKQVFSGDLDGAGRFYTASKFQTLQSETRKFIEIDGSECTEIDLSNLHVSILRVLQGIPPVKTGFDQYAVVGYKRLHAKMAIMCMINCKTRNGAVTAMFNLSKEEGFNLDRSQCKDLIEKLELHNNPVKFFNTSFDWKILQRLDSKICEFIIDSFCKLGYCVLSYHDSWIVKKEHSDLLKSVIKKAWRFVMKVDYDCKVKVEF</sequence>
<evidence type="ECO:0008006" key="2">
    <source>
        <dbReference type="Google" id="ProtNLM"/>
    </source>
</evidence>
<accession>A0AB39AJ56</accession>
<evidence type="ECO:0000313" key="1">
    <source>
        <dbReference type="EMBL" id="XDG30818.1"/>
    </source>
</evidence>
<name>A0AB39AJ56_9CAUD</name>
<reference evidence="1" key="1">
    <citation type="submission" date="2024-06" db="EMBL/GenBank/DDBJ databases">
        <authorList>
            <person name="Yang R."/>
        </authorList>
    </citation>
    <scope>NUCLEOTIDE SEQUENCE</scope>
</reference>
<protein>
    <recommendedName>
        <fullName evidence="2">DNA polymerase</fullName>
    </recommendedName>
</protein>